<dbReference type="Gene3D" id="3.30.950.10">
    <property type="entry name" value="Methyltransferase, Cobalt-precorrin-4 Transmethylase, Domain 2"/>
    <property type="match status" value="1"/>
</dbReference>
<evidence type="ECO:0000256" key="3">
    <source>
        <dbReference type="ARBA" id="ARBA00022603"/>
    </source>
</evidence>
<dbReference type="UniPathway" id="UPA00148"/>
<protein>
    <recommendedName>
        <fullName evidence="7">Tetrapyrrole methylase domain-containing protein</fullName>
    </recommendedName>
</protein>
<dbReference type="EMBL" id="BJCR01000064">
    <property type="protein sequence ID" value="GCL69866.1"/>
    <property type="molecule type" value="Genomic_DNA"/>
</dbReference>
<reference evidence="8 9" key="1">
    <citation type="submission" date="2019-03" db="EMBL/GenBank/DDBJ databases">
        <title>Draft genome sequences of two Veillonella tobetsuensis clinical isolates from intraoperative bronchial fluids of elderly patients with pulmonary carcinoma.</title>
        <authorList>
            <person name="Akiyama T."/>
        </authorList>
    </citation>
    <scope>NUCLEOTIDE SEQUENCE [LARGE SCALE GENOMIC DNA]</scope>
    <source>
        <strain evidence="8 9">PAGU 1579</strain>
    </source>
</reference>
<evidence type="ECO:0000313" key="8">
    <source>
        <dbReference type="EMBL" id="GCL69866.1"/>
    </source>
</evidence>
<evidence type="ECO:0000256" key="6">
    <source>
        <dbReference type="SAM" id="MobiDB-lite"/>
    </source>
</evidence>
<dbReference type="InterPro" id="IPR014776">
    <property type="entry name" value="4pyrrole_Mease_sub2"/>
</dbReference>
<name>A0A480B938_9FIRM</name>
<evidence type="ECO:0000256" key="4">
    <source>
        <dbReference type="ARBA" id="ARBA00022679"/>
    </source>
</evidence>
<accession>A0A480B938</accession>
<dbReference type="Gene3D" id="3.40.1010.10">
    <property type="entry name" value="Cobalt-precorrin-4 Transmethylase, Domain 1"/>
    <property type="match status" value="1"/>
</dbReference>
<feature type="domain" description="Tetrapyrrole methylase" evidence="7">
    <location>
        <begin position="35"/>
        <end position="240"/>
    </location>
</feature>
<dbReference type="Pfam" id="PF00590">
    <property type="entry name" value="TP_methylase"/>
    <property type="match status" value="1"/>
</dbReference>
<dbReference type="Proteomes" id="UP000303581">
    <property type="component" value="Unassembled WGS sequence"/>
</dbReference>
<dbReference type="PANTHER" id="PTHR47036:SF1">
    <property type="entry name" value="COBALT-FACTOR III C(17)-METHYLTRANSFERASE-RELATED"/>
    <property type="match status" value="1"/>
</dbReference>
<keyword evidence="5" id="KW-0949">S-adenosyl-L-methionine</keyword>
<keyword evidence="2" id="KW-0169">Cobalamin biosynthesis</keyword>
<dbReference type="SUPFAM" id="SSF53790">
    <property type="entry name" value="Tetrapyrrole methylase"/>
    <property type="match status" value="1"/>
</dbReference>
<keyword evidence="3" id="KW-0489">Methyltransferase</keyword>
<feature type="region of interest" description="Disordered" evidence="6">
    <location>
        <begin position="1"/>
        <end position="26"/>
    </location>
</feature>
<sequence>MRDNSITSGQEPNINTTQNGVSQNNGSHCTGNIKVIGIGPGDAEFMTPQAREAILAADRVVGYLTYLDLIKELIEGKETVGTAMMQEVDRCQQAVDLAVAGHQVVVVSSGDSGVYGMAGLVLELANKVPADTRPSVDIVPGLSAVNVAASVLGAPLMHDFAVISLSDLMTPWDLIKKRADLCAQGDMVISLYNPRSKKRVTHLEEVREIVLQYRDPKTPVGIVQKAGRPGQHMVISDLENFTKEEVDMQTLVIIGNSQTYVENGRMITPRGYKL</sequence>
<dbReference type="InterPro" id="IPR035996">
    <property type="entry name" value="4pyrrol_Methylase_sf"/>
</dbReference>
<dbReference type="InterPro" id="IPR014777">
    <property type="entry name" value="4pyrrole_Mease_sub1"/>
</dbReference>
<dbReference type="CDD" id="cd11646">
    <property type="entry name" value="Precorrin_3B_C17_MT"/>
    <property type="match status" value="1"/>
</dbReference>
<dbReference type="AlphaFoldDB" id="A0A480B938"/>
<dbReference type="PANTHER" id="PTHR47036">
    <property type="entry name" value="COBALT-FACTOR III C(17)-METHYLTRANSFERASE-RELATED"/>
    <property type="match status" value="1"/>
</dbReference>
<proteinExistence type="predicted"/>
<dbReference type="NCBIfam" id="TIGR01466">
    <property type="entry name" value="cobJ_cbiH"/>
    <property type="match status" value="1"/>
</dbReference>
<keyword evidence="4" id="KW-0808">Transferase</keyword>
<gene>
    <name evidence="8" type="ORF">PAGU1579_16350</name>
</gene>
<dbReference type="InterPro" id="IPR006363">
    <property type="entry name" value="Cbl_synth_CobJ/CibH_dom"/>
</dbReference>
<organism evidence="8 9">
    <name type="scientific">Veillonella tobetsuensis</name>
    <dbReference type="NCBI Taxonomy" id="1110546"/>
    <lineage>
        <taxon>Bacteria</taxon>
        <taxon>Bacillati</taxon>
        <taxon>Bacillota</taxon>
        <taxon>Negativicutes</taxon>
        <taxon>Veillonellales</taxon>
        <taxon>Veillonellaceae</taxon>
        <taxon>Veillonella</taxon>
    </lineage>
</organism>
<evidence type="ECO:0000313" key="9">
    <source>
        <dbReference type="Proteomes" id="UP000303581"/>
    </source>
</evidence>
<dbReference type="InterPro" id="IPR000878">
    <property type="entry name" value="4pyrrol_Mease"/>
</dbReference>
<keyword evidence="9" id="KW-1185">Reference proteome</keyword>
<comment type="caution">
    <text evidence="8">The sequence shown here is derived from an EMBL/GenBank/DDBJ whole genome shotgun (WGS) entry which is preliminary data.</text>
</comment>
<dbReference type="GO" id="GO:0008168">
    <property type="term" value="F:methyltransferase activity"/>
    <property type="evidence" value="ECO:0007669"/>
    <property type="project" value="UniProtKB-KW"/>
</dbReference>
<dbReference type="InterPro" id="IPR051810">
    <property type="entry name" value="Precorrin_MeTrfase"/>
</dbReference>
<evidence type="ECO:0000259" key="7">
    <source>
        <dbReference type="Pfam" id="PF00590"/>
    </source>
</evidence>
<evidence type="ECO:0000256" key="1">
    <source>
        <dbReference type="ARBA" id="ARBA00004953"/>
    </source>
</evidence>
<evidence type="ECO:0000256" key="2">
    <source>
        <dbReference type="ARBA" id="ARBA00022573"/>
    </source>
</evidence>
<comment type="pathway">
    <text evidence="1">Cofactor biosynthesis; adenosylcobalamin biosynthesis.</text>
</comment>
<evidence type="ECO:0000256" key="5">
    <source>
        <dbReference type="ARBA" id="ARBA00022691"/>
    </source>
</evidence>
<dbReference type="GO" id="GO:0009236">
    <property type="term" value="P:cobalamin biosynthetic process"/>
    <property type="evidence" value="ECO:0007669"/>
    <property type="project" value="UniProtKB-UniPathway"/>
</dbReference>
<dbReference type="GO" id="GO:0032259">
    <property type="term" value="P:methylation"/>
    <property type="evidence" value="ECO:0007669"/>
    <property type="project" value="UniProtKB-KW"/>
</dbReference>